<dbReference type="Proteomes" id="UP000256599">
    <property type="component" value="Unassembled WGS sequence"/>
</dbReference>
<proteinExistence type="predicted"/>
<evidence type="ECO:0008006" key="3">
    <source>
        <dbReference type="Google" id="ProtNLM"/>
    </source>
</evidence>
<accession>A0A3D8I6D7</accession>
<dbReference type="RefSeq" id="WP_104699455.1">
    <property type="nucleotide sequence ID" value="NZ_FZPP01000006.1"/>
</dbReference>
<dbReference type="OrthoDB" id="5318537at2"/>
<evidence type="ECO:0000313" key="2">
    <source>
        <dbReference type="Proteomes" id="UP000256599"/>
    </source>
</evidence>
<dbReference type="EMBL" id="NXLR01000002">
    <property type="protein sequence ID" value="RDU60719.1"/>
    <property type="molecule type" value="Genomic_DNA"/>
</dbReference>
<reference evidence="1 2" key="1">
    <citation type="submission" date="2018-04" db="EMBL/GenBank/DDBJ databases">
        <title>Novel Campyloabacter and Helicobacter Species and Strains.</title>
        <authorList>
            <person name="Mannion A.J."/>
            <person name="Shen Z."/>
            <person name="Fox J.G."/>
        </authorList>
    </citation>
    <scope>NUCLEOTIDE SEQUENCE [LARGE SCALE GENOMIC DNA]</scope>
    <source>
        <strain evidence="1 2">MIT 98-6070</strain>
    </source>
</reference>
<name>A0A3D8I6D7_9HELI</name>
<evidence type="ECO:0000313" key="1">
    <source>
        <dbReference type="EMBL" id="RDU60719.1"/>
    </source>
</evidence>
<dbReference type="Gene3D" id="3.30.420.40">
    <property type="match status" value="1"/>
</dbReference>
<protein>
    <recommendedName>
        <fullName evidence="3">Protein hydE</fullName>
    </recommendedName>
</protein>
<comment type="caution">
    <text evidence="1">The sequence shown here is derived from an EMBL/GenBank/DDBJ whole genome shotgun (WGS) entry which is preliminary data.</text>
</comment>
<dbReference type="AlphaFoldDB" id="A0A3D8I6D7"/>
<organism evidence="1 2">
    <name type="scientific">Helicobacter marmotae</name>
    <dbReference type="NCBI Taxonomy" id="152490"/>
    <lineage>
        <taxon>Bacteria</taxon>
        <taxon>Pseudomonadati</taxon>
        <taxon>Campylobacterota</taxon>
        <taxon>Epsilonproteobacteria</taxon>
        <taxon>Campylobacterales</taxon>
        <taxon>Helicobacteraceae</taxon>
        <taxon>Helicobacter</taxon>
    </lineage>
</organism>
<gene>
    <name evidence="1" type="ORF">CQA63_01735</name>
</gene>
<sequence>MIYDFSFSNTSKDESFFLYILAQSAQNLHLNAFFYTHNQQTHCFIPDLAALLSTQEDSPSHNLLQSFCKQDINYAQNILAFANDMAQNLPLSLYFAFLELKPITPPQAFYEALNTLQPQASLKEIFTHTFRLLFPQCPKDTPLNDHLHIIASFHTPKTYYYTPAQTSEILNPLHEHFAKLNPPSAVHKKLLEKDKAYFINIVNELKAGKDVPFCTTFGTKLLSLAPKEDTHTTLLCDIASLKTYFRTHQARIDILASFEKPTTRLVPKEVFESQFPLDKCGLTQVGLPYDMPLAIIGALLLQDEIGYFFLSPCDKEPDFDFKHSQRPITQNLAIAQNGIFIDTYITPDNTLHSLIESHLKAEPGEACLVAYLSSRHPSAFLIQREGSKILLNIAFETNPRLILEDIARSYKSGDELLKNFGKHFPELLSAALNMPPTPKPSNNLLDILDSAAFVLGLKTPHQSTSDKNALFYHAYRFVRERGPRIDYKLLREDNTLLLDYNRIIRSCMSFKCAKMEDEILSFGALDSLSEFVATLARDTLTNLALNKILLLGDMLSNHIFLDKILEYLPKNIQLLLPKDGLIDY</sequence>
<keyword evidence="2" id="KW-1185">Reference proteome</keyword>